<proteinExistence type="predicted"/>
<feature type="compositionally biased region" description="Low complexity" evidence="1">
    <location>
        <begin position="1"/>
        <end position="13"/>
    </location>
</feature>
<feature type="non-terminal residue" evidence="2">
    <location>
        <position position="129"/>
    </location>
</feature>
<name>A0AAV0N990_9ROSI</name>
<keyword evidence="3" id="KW-1185">Reference proteome</keyword>
<gene>
    <name evidence="2" type="ORF">LITE_LOCUS32230</name>
</gene>
<accession>A0AAV0N990</accession>
<feature type="non-terminal residue" evidence="2">
    <location>
        <position position="1"/>
    </location>
</feature>
<evidence type="ECO:0000313" key="3">
    <source>
        <dbReference type="Proteomes" id="UP001154282"/>
    </source>
</evidence>
<feature type="region of interest" description="Disordered" evidence="1">
    <location>
        <begin position="1"/>
        <end position="46"/>
    </location>
</feature>
<organism evidence="2 3">
    <name type="scientific">Linum tenue</name>
    <dbReference type="NCBI Taxonomy" id="586396"/>
    <lineage>
        <taxon>Eukaryota</taxon>
        <taxon>Viridiplantae</taxon>
        <taxon>Streptophyta</taxon>
        <taxon>Embryophyta</taxon>
        <taxon>Tracheophyta</taxon>
        <taxon>Spermatophyta</taxon>
        <taxon>Magnoliopsida</taxon>
        <taxon>eudicotyledons</taxon>
        <taxon>Gunneridae</taxon>
        <taxon>Pentapetalae</taxon>
        <taxon>rosids</taxon>
        <taxon>fabids</taxon>
        <taxon>Malpighiales</taxon>
        <taxon>Linaceae</taxon>
        <taxon>Linum</taxon>
    </lineage>
</organism>
<dbReference type="Proteomes" id="UP001154282">
    <property type="component" value="Unassembled WGS sequence"/>
</dbReference>
<evidence type="ECO:0000313" key="2">
    <source>
        <dbReference type="EMBL" id="CAI0455161.1"/>
    </source>
</evidence>
<sequence>ASTTGRRPFTGRRPSTEGVHHREASIHRKASTTGRHPSTEGVHRREASNGCLRLLYKEARPSKQGDCSPFPHFITYGSLSKPYLSLHFSLHSIIYPILTWASECRSRGPPPTLHRFLPLPRRSDEGVRI</sequence>
<dbReference type="AlphaFoldDB" id="A0AAV0N990"/>
<protein>
    <submittedName>
        <fullName evidence="2">Uncharacterized protein</fullName>
    </submittedName>
</protein>
<evidence type="ECO:0000256" key="1">
    <source>
        <dbReference type="SAM" id="MobiDB-lite"/>
    </source>
</evidence>
<reference evidence="2" key="1">
    <citation type="submission" date="2022-08" db="EMBL/GenBank/DDBJ databases">
        <authorList>
            <person name="Gutierrez-Valencia J."/>
        </authorList>
    </citation>
    <scope>NUCLEOTIDE SEQUENCE</scope>
</reference>
<feature type="compositionally biased region" description="Basic and acidic residues" evidence="1">
    <location>
        <begin position="14"/>
        <end position="26"/>
    </location>
</feature>
<feature type="compositionally biased region" description="Basic and acidic residues" evidence="1">
    <location>
        <begin position="37"/>
        <end position="46"/>
    </location>
</feature>
<comment type="caution">
    <text evidence="2">The sequence shown here is derived from an EMBL/GenBank/DDBJ whole genome shotgun (WGS) entry which is preliminary data.</text>
</comment>
<dbReference type="EMBL" id="CAMGYJ010000008">
    <property type="protein sequence ID" value="CAI0455161.1"/>
    <property type="molecule type" value="Genomic_DNA"/>
</dbReference>